<gene>
    <name evidence="3" type="ORF">QE369_004597</name>
</gene>
<keyword evidence="3" id="KW-0378">Hydrolase</keyword>
<dbReference type="Pfam" id="PF02129">
    <property type="entry name" value="Peptidase_S15"/>
    <property type="match status" value="1"/>
</dbReference>
<proteinExistence type="predicted"/>
<accession>A0AAJ2BD87</accession>
<dbReference type="RefSeq" id="WP_309772540.1">
    <property type="nucleotide sequence ID" value="NZ_JAVIZC010000003.1"/>
</dbReference>
<dbReference type="InterPro" id="IPR029058">
    <property type="entry name" value="AB_hydrolase_fold"/>
</dbReference>
<feature type="chain" id="PRO_5042573199" evidence="1">
    <location>
        <begin position="23"/>
        <end position="383"/>
    </location>
</feature>
<dbReference type="InterPro" id="IPR000383">
    <property type="entry name" value="Xaa-Pro-like_dom"/>
</dbReference>
<organism evidence="3 4">
    <name type="scientific">Agrobacterium larrymoorei</name>
    <dbReference type="NCBI Taxonomy" id="160699"/>
    <lineage>
        <taxon>Bacteria</taxon>
        <taxon>Pseudomonadati</taxon>
        <taxon>Pseudomonadota</taxon>
        <taxon>Alphaproteobacteria</taxon>
        <taxon>Hyphomicrobiales</taxon>
        <taxon>Rhizobiaceae</taxon>
        <taxon>Rhizobium/Agrobacterium group</taxon>
        <taxon>Agrobacterium</taxon>
    </lineage>
</organism>
<dbReference type="EMBL" id="JAVIZC010000003">
    <property type="protein sequence ID" value="MDR6104400.1"/>
    <property type="molecule type" value="Genomic_DNA"/>
</dbReference>
<dbReference type="GO" id="GO:0016787">
    <property type="term" value="F:hydrolase activity"/>
    <property type="evidence" value="ECO:0007669"/>
    <property type="project" value="UniProtKB-KW"/>
</dbReference>
<evidence type="ECO:0000313" key="3">
    <source>
        <dbReference type="EMBL" id="MDR6104400.1"/>
    </source>
</evidence>
<evidence type="ECO:0000256" key="1">
    <source>
        <dbReference type="SAM" id="SignalP"/>
    </source>
</evidence>
<dbReference type="InterPro" id="IPR050261">
    <property type="entry name" value="FrsA_esterase"/>
</dbReference>
<sequence length="383" mass="41898">MFPKLLLHVFFLLLFLNTETQAAPLTFESTRLSTHIEGAAVGLEAFIAKPALEGRFPVALITHGSSDTPEKLSAQEELGNWSLDFAARGYLAVAVLRRGYGNSDGVVNQMGGSCESPTPDVLLQHDADDLEAALKAIASRPDADMSKVIAIGQSRGGADLLALSARPQAHLTAVISVSGGVYHLDKGSERLPFHVYDNCTSYRDKLIAALGDYASKAPMPQLWVYEENDPWFQPDIVHSFQEAWTDHGGNAQVNLVSPRDINGHQLFFSPQGRAVLHPLIDAFLRDHGLPSWDMAATDALRKQLTRQQQAELDSYLVQGTAERALAMAKDGTGHLHYNEGRGISDRARGQALKICEDMEHKPCRLLMANFDVLSQTVSDDKSE</sequence>
<feature type="domain" description="Xaa-Pro dipeptidyl-peptidase-like" evidence="2">
    <location>
        <begin position="43"/>
        <end position="184"/>
    </location>
</feature>
<comment type="caution">
    <text evidence="3">The sequence shown here is derived from an EMBL/GenBank/DDBJ whole genome shotgun (WGS) entry which is preliminary data.</text>
</comment>
<reference evidence="3" key="1">
    <citation type="submission" date="2023-08" db="EMBL/GenBank/DDBJ databases">
        <title>Functional and genomic diversity of the sorghum phyllosphere microbiome.</title>
        <authorList>
            <person name="Shade A."/>
        </authorList>
    </citation>
    <scope>NUCLEOTIDE SEQUENCE</scope>
    <source>
        <strain evidence="3">SORGH_AS_0974</strain>
    </source>
</reference>
<evidence type="ECO:0000313" key="4">
    <source>
        <dbReference type="Proteomes" id="UP001255601"/>
    </source>
</evidence>
<feature type="signal peptide" evidence="1">
    <location>
        <begin position="1"/>
        <end position="22"/>
    </location>
</feature>
<name>A0AAJ2BD87_9HYPH</name>
<dbReference type="AlphaFoldDB" id="A0AAJ2BD87"/>
<protein>
    <submittedName>
        <fullName evidence="3">Dienelactone hydrolase</fullName>
    </submittedName>
</protein>
<dbReference type="Proteomes" id="UP001255601">
    <property type="component" value="Unassembled WGS sequence"/>
</dbReference>
<dbReference type="PANTHER" id="PTHR22946">
    <property type="entry name" value="DIENELACTONE HYDROLASE DOMAIN-CONTAINING PROTEIN-RELATED"/>
    <property type="match status" value="1"/>
</dbReference>
<evidence type="ECO:0000259" key="2">
    <source>
        <dbReference type="Pfam" id="PF02129"/>
    </source>
</evidence>
<keyword evidence="1" id="KW-0732">Signal</keyword>
<dbReference type="Gene3D" id="3.40.50.1820">
    <property type="entry name" value="alpha/beta hydrolase"/>
    <property type="match status" value="1"/>
</dbReference>
<dbReference type="PANTHER" id="PTHR22946:SF0">
    <property type="entry name" value="DIENELACTONE HYDROLASE DOMAIN-CONTAINING PROTEIN"/>
    <property type="match status" value="1"/>
</dbReference>
<dbReference type="SUPFAM" id="SSF53474">
    <property type="entry name" value="alpha/beta-Hydrolases"/>
    <property type="match status" value="1"/>
</dbReference>